<dbReference type="SUPFAM" id="SSF50685">
    <property type="entry name" value="Barwin-like endoglucanases"/>
    <property type="match status" value="1"/>
</dbReference>
<dbReference type="Gene3D" id="3.10.450.390">
    <property type="entry name" value="Protein of unknown function DUF3889"/>
    <property type="match status" value="1"/>
</dbReference>
<comment type="caution">
    <text evidence="2">The sequence shown here is derived from an EMBL/GenBank/DDBJ whole genome shotgun (WGS) entry which is preliminary data.</text>
</comment>
<organism evidence="2 3">
    <name type="scientific">Halalkalibacter hemicellulosilyticusJCM 9152</name>
    <dbReference type="NCBI Taxonomy" id="1236971"/>
    <lineage>
        <taxon>Bacteria</taxon>
        <taxon>Bacillati</taxon>
        <taxon>Bacillota</taxon>
        <taxon>Bacilli</taxon>
        <taxon>Bacillales</taxon>
        <taxon>Bacillaceae</taxon>
        <taxon>Halalkalibacter</taxon>
    </lineage>
</organism>
<dbReference type="InterPro" id="IPR036908">
    <property type="entry name" value="RlpA-like_sf"/>
</dbReference>
<protein>
    <recommendedName>
        <fullName evidence="1">Barwin domain-containing protein</fullName>
    </recommendedName>
</protein>
<dbReference type="Proteomes" id="UP000018895">
    <property type="component" value="Unassembled WGS sequence"/>
</dbReference>
<dbReference type="InterPro" id="IPR001153">
    <property type="entry name" value="Barwin_dom"/>
</dbReference>
<name>W4QGK9_9BACI</name>
<gene>
    <name evidence="2" type="ORF">JCM9152_2490</name>
</gene>
<dbReference type="EMBL" id="BAUU01000015">
    <property type="protein sequence ID" value="GAE31052.1"/>
    <property type="molecule type" value="Genomic_DNA"/>
</dbReference>
<feature type="domain" description="Barwin" evidence="1">
    <location>
        <begin position="32"/>
        <end position="123"/>
    </location>
</feature>
<accession>W4QGK9</accession>
<dbReference type="STRING" id="1236971.JCM9152_2490"/>
<evidence type="ECO:0000313" key="3">
    <source>
        <dbReference type="Proteomes" id="UP000018895"/>
    </source>
</evidence>
<proteinExistence type="predicted"/>
<evidence type="ECO:0000313" key="2">
    <source>
        <dbReference type="EMBL" id="GAE31052.1"/>
    </source>
</evidence>
<reference evidence="2" key="1">
    <citation type="journal article" date="2014" name="Genome Announc.">
        <title>Draft Genome Sequences of Three Alkaliphilic Bacillus Strains, Bacillus wakoensis JCM 9140T, Bacillus akibai JCM 9157T, and Bacillus hemicellulosilyticus JCM 9152T.</title>
        <authorList>
            <person name="Yuki M."/>
            <person name="Oshima K."/>
            <person name="Suda W."/>
            <person name="Oshida Y."/>
            <person name="Kitamura K."/>
            <person name="Iida T."/>
            <person name="Hattori M."/>
            <person name="Ohkuma M."/>
        </authorList>
    </citation>
    <scope>NUCLEOTIDE SEQUENCE [LARGE SCALE GENOMIC DNA]</scope>
    <source>
        <strain evidence="2">JCM 9152</strain>
    </source>
</reference>
<dbReference type="CDD" id="cd22191">
    <property type="entry name" value="DPBB_RlpA_EXP_N-like"/>
    <property type="match status" value="1"/>
</dbReference>
<dbReference type="AlphaFoldDB" id="W4QGK9"/>
<dbReference type="Pfam" id="PF00967">
    <property type="entry name" value="Barwin"/>
    <property type="match status" value="1"/>
</dbReference>
<dbReference type="Gene3D" id="2.40.40.10">
    <property type="entry name" value="RlpA-like domain"/>
    <property type="match status" value="1"/>
</dbReference>
<dbReference type="GO" id="GO:0042742">
    <property type="term" value="P:defense response to bacterium"/>
    <property type="evidence" value="ECO:0007669"/>
    <property type="project" value="InterPro"/>
</dbReference>
<evidence type="ECO:0000259" key="1">
    <source>
        <dbReference type="Pfam" id="PF00967"/>
    </source>
</evidence>
<dbReference type="GO" id="GO:0050832">
    <property type="term" value="P:defense response to fungus"/>
    <property type="evidence" value="ECO:0007669"/>
    <property type="project" value="InterPro"/>
</dbReference>
<sequence length="218" mass="25195">MYVNGYNPYAYPSAQYESMRHSYSPYRHLPQHPYSNDWREQTISGDATWTNGGPTTKCGLPWTMNQSMTAAVSEQSTYQCGDTLRVRNRNNQRELTVIIVDTVPNFPSNRINLHRQAFEALGAELDEGLIPVDITSLTPIEEDPWSPYLQRIVQSAYPNYQIINEELMEEEVVNASHVRRTYELMLQSLQESIRIQAKVNYNPTTNRVISFDLQELNE</sequence>
<dbReference type="OrthoDB" id="2716326at2"/>
<dbReference type="RefSeq" id="WP_052015869.1">
    <property type="nucleotide sequence ID" value="NZ_BAUU01000015.1"/>
</dbReference>
<keyword evidence="3" id="KW-1185">Reference proteome</keyword>